<feature type="region of interest" description="Disordered" evidence="6">
    <location>
        <begin position="135"/>
        <end position="155"/>
    </location>
</feature>
<keyword evidence="4" id="KW-0732">Signal</keyword>
<dbReference type="PANTHER" id="PTHR42953:SF1">
    <property type="entry name" value="METAL-BINDING PROTEIN HI_0362-RELATED"/>
    <property type="match status" value="1"/>
</dbReference>
<dbReference type="InterPro" id="IPR050492">
    <property type="entry name" value="Bact_metal-bind_prot9"/>
</dbReference>
<keyword evidence="2" id="KW-0813">Transport</keyword>
<dbReference type="InterPro" id="IPR006127">
    <property type="entry name" value="ZnuA-like"/>
</dbReference>
<reference evidence="8" key="1">
    <citation type="submission" date="2024-03" db="EMBL/GenBank/DDBJ databases">
        <title>The Complete Genome of 'Candidatus Phytoplasma fraxini' AshY1 from the Ash Yellows Group.</title>
        <authorList>
            <person name="Boehm J.W."/>
            <person name="Huettel B."/>
            <person name="Schneider B."/>
            <person name="Kube M."/>
        </authorList>
    </citation>
    <scope>NUCLEOTIDE SEQUENCE [LARGE SCALE GENOMIC DNA]</scope>
    <source>
        <strain evidence="8">AshY1</strain>
    </source>
</reference>
<keyword evidence="3" id="KW-0479">Metal-binding</keyword>
<name>A0ABZ2U7Y2_ASHYP</name>
<gene>
    <name evidence="8" type="primary">troA</name>
    <name evidence="8" type="ORF">AshY1_02750</name>
</gene>
<keyword evidence="5" id="KW-0175">Coiled coil</keyword>
<accession>A0ABZ2U7Y2</accession>
<keyword evidence="7" id="KW-0812">Transmembrane</keyword>
<dbReference type="PANTHER" id="PTHR42953">
    <property type="entry name" value="HIGH-AFFINITY ZINC UPTAKE SYSTEM PROTEIN ZNUA-RELATED"/>
    <property type="match status" value="1"/>
</dbReference>
<evidence type="ECO:0000256" key="7">
    <source>
        <dbReference type="SAM" id="Phobius"/>
    </source>
</evidence>
<organism evidence="8 9">
    <name type="scientific">Ash yellows phytoplasma</name>
    <dbReference type="NCBI Taxonomy" id="35780"/>
    <lineage>
        <taxon>Bacteria</taxon>
        <taxon>Bacillati</taxon>
        <taxon>Mycoplasmatota</taxon>
        <taxon>Mollicutes</taxon>
        <taxon>Acholeplasmatales</taxon>
        <taxon>Acholeplasmataceae</taxon>
        <taxon>Candidatus Phytoplasma</taxon>
        <taxon>16SrVII (Ash yellows group)</taxon>
    </lineage>
</organism>
<sequence>MSKTFTNRFITFFIIIFITFIVLIFPVLAICQETKTNTSGESKQILTSTTMLNDMIKHLLGDVDSEENDQYQKIENIKCKEPLMGVGIDPHNYKTKLSDRNKIKTADFCIVNGLHLEAKMVEAFEKLTKKDNFWRAGEDGLDPTDPRKEDEDSKESDPHIWFDIDLWQKIAERLKNRLKETIINNDDDKKKLDNNFKLFKESLQDLRKHIIQEMTELKQQKETQGVKLIIVTAHDAFSYWEAFSQKNNCEFELEPIQGISTQTEASIQAISELATKLSKNNVKAIFTESSMPKDSLESLRYTTNNLRRQQGNKDDIIIPSEKDPDIELYSDSLGTNDKIEELNGKKYKHSTYVGAFLNNIKVVKENLL</sequence>
<dbReference type="Pfam" id="PF01297">
    <property type="entry name" value="ZnuA"/>
    <property type="match status" value="1"/>
</dbReference>
<comment type="subcellular location">
    <subcellularLocation>
        <location evidence="1">Cell envelope</location>
    </subcellularLocation>
</comment>
<evidence type="ECO:0000256" key="4">
    <source>
        <dbReference type="ARBA" id="ARBA00022729"/>
    </source>
</evidence>
<dbReference type="EMBL" id="CP146843">
    <property type="protein sequence ID" value="WYY26406.1"/>
    <property type="molecule type" value="Genomic_DNA"/>
</dbReference>
<evidence type="ECO:0000256" key="1">
    <source>
        <dbReference type="ARBA" id="ARBA00004196"/>
    </source>
</evidence>
<feature type="transmembrane region" description="Helical" evidence="7">
    <location>
        <begin position="9"/>
        <end position="29"/>
    </location>
</feature>
<dbReference type="Gene3D" id="3.40.50.1980">
    <property type="entry name" value="Nitrogenase molybdenum iron protein domain"/>
    <property type="match status" value="2"/>
</dbReference>
<feature type="coiled-coil region" evidence="5">
    <location>
        <begin position="171"/>
        <end position="223"/>
    </location>
</feature>
<keyword evidence="7" id="KW-0472">Membrane</keyword>
<evidence type="ECO:0000256" key="3">
    <source>
        <dbReference type="ARBA" id="ARBA00022723"/>
    </source>
</evidence>
<evidence type="ECO:0000256" key="6">
    <source>
        <dbReference type="SAM" id="MobiDB-lite"/>
    </source>
</evidence>
<proteinExistence type="predicted"/>
<evidence type="ECO:0000313" key="8">
    <source>
        <dbReference type="EMBL" id="WYY26406.1"/>
    </source>
</evidence>
<dbReference type="RefSeq" id="WP_341266810.1">
    <property type="nucleotide sequence ID" value="NZ_CP146843.1"/>
</dbReference>
<protein>
    <submittedName>
        <fullName evidence="8">Metal ABC transporter substrate binding protein (TroA)</fullName>
    </submittedName>
</protein>
<keyword evidence="9" id="KW-1185">Reference proteome</keyword>
<evidence type="ECO:0000313" key="9">
    <source>
        <dbReference type="Proteomes" id="UP001484199"/>
    </source>
</evidence>
<keyword evidence="7" id="KW-1133">Transmembrane helix</keyword>
<dbReference type="Proteomes" id="UP001484199">
    <property type="component" value="Chromosome"/>
</dbReference>
<evidence type="ECO:0000256" key="5">
    <source>
        <dbReference type="SAM" id="Coils"/>
    </source>
</evidence>
<dbReference type="SUPFAM" id="SSF53807">
    <property type="entry name" value="Helical backbone' metal receptor"/>
    <property type="match status" value="1"/>
</dbReference>
<evidence type="ECO:0000256" key="2">
    <source>
        <dbReference type="ARBA" id="ARBA00022448"/>
    </source>
</evidence>